<organism evidence="4 5">
    <name type="scientific">Pseudomonas lactis</name>
    <dbReference type="NCBI Taxonomy" id="1615674"/>
    <lineage>
        <taxon>Bacteria</taxon>
        <taxon>Pseudomonadati</taxon>
        <taxon>Pseudomonadota</taxon>
        <taxon>Gammaproteobacteria</taxon>
        <taxon>Pseudomonadales</taxon>
        <taxon>Pseudomonadaceae</taxon>
        <taxon>Pseudomonas</taxon>
    </lineage>
</organism>
<evidence type="ECO:0000256" key="1">
    <source>
        <dbReference type="ARBA" id="ARBA00009410"/>
    </source>
</evidence>
<dbReference type="AlphaFoldDB" id="A0A921NK89"/>
<protein>
    <submittedName>
        <fullName evidence="4">FAD-binding oxidoreductase</fullName>
    </submittedName>
</protein>
<dbReference type="PANTHER" id="PTHR13847">
    <property type="entry name" value="SARCOSINE DEHYDROGENASE-RELATED"/>
    <property type="match status" value="1"/>
</dbReference>
<evidence type="ECO:0000256" key="2">
    <source>
        <dbReference type="ARBA" id="ARBA00023002"/>
    </source>
</evidence>
<dbReference type="InterPro" id="IPR006076">
    <property type="entry name" value="FAD-dep_OxRdtase"/>
</dbReference>
<feature type="domain" description="FAD dependent oxidoreductase" evidence="3">
    <location>
        <begin position="20"/>
        <end position="407"/>
    </location>
</feature>
<dbReference type="Gene3D" id="3.30.9.10">
    <property type="entry name" value="D-Amino Acid Oxidase, subunit A, domain 2"/>
    <property type="match status" value="1"/>
</dbReference>
<evidence type="ECO:0000259" key="3">
    <source>
        <dbReference type="Pfam" id="PF01266"/>
    </source>
</evidence>
<accession>A0A921NK89</accession>
<dbReference type="Pfam" id="PF01266">
    <property type="entry name" value="DAO"/>
    <property type="match status" value="1"/>
</dbReference>
<comment type="similarity">
    <text evidence="1">Belongs to the DadA oxidoreductase family.</text>
</comment>
<dbReference type="EMBL" id="DYTS01000293">
    <property type="protein sequence ID" value="HJH20321.1"/>
    <property type="molecule type" value="Genomic_DNA"/>
</dbReference>
<dbReference type="GO" id="GO:0055130">
    <property type="term" value="P:D-alanine catabolic process"/>
    <property type="evidence" value="ECO:0007669"/>
    <property type="project" value="TreeGrafter"/>
</dbReference>
<dbReference type="SUPFAM" id="SSF51905">
    <property type="entry name" value="FAD/NAD(P)-binding domain"/>
    <property type="match status" value="1"/>
</dbReference>
<reference evidence="4" key="2">
    <citation type="submission" date="2021-09" db="EMBL/GenBank/DDBJ databases">
        <authorList>
            <person name="Gilroy R."/>
        </authorList>
    </citation>
    <scope>NUCLEOTIDE SEQUENCE</scope>
    <source>
        <strain evidence="4">ChiSjej2B20-17149</strain>
    </source>
</reference>
<evidence type="ECO:0000313" key="5">
    <source>
        <dbReference type="Proteomes" id="UP000752172"/>
    </source>
</evidence>
<dbReference type="Gene3D" id="3.50.50.60">
    <property type="entry name" value="FAD/NAD(P)-binding domain"/>
    <property type="match status" value="1"/>
</dbReference>
<keyword evidence="2" id="KW-0560">Oxidoreductase</keyword>
<dbReference type="InterPro" id="IPR036188">
    <property type="entry name" value="FAD/NAD-bd_sf"/>
</dbReference>
<dbReference type="GO" id="GO:0005737">
    <property type="term" value="C:cytoplasm"/>
    <property type="evidence" value="ECO:0007669"/>
    <property type="project" value="TreeGrafter"/>
</dbReference>
<dbReference type="RefSeq" id="WP_133076186.1">
    <property type="nucleotide sequence ID" value="NZ_DYTS01000293.1"/>
</dbReference>
<sequence length="428" mass="46727">MPGPLPTPVASDVHLPAHCDVVIVGGGIMGACIAHALAERNHKVVVCEKGTFGAEQSSRNLGWVRFTNRKPIELDLMFESLRQWQTLDKRLARLTGYKQCGIVFSEKDEQAMAMRRAWLEHLGPFGLKAQVLSPTRIVDYFPGARYPAVGGIYSPFDGRAEPQLATSAIAESARDKGATLLNHCAVQSIDTAGGRVCGVHTERGYIASSTVVIAGGVWSNLLCRQVGIDYPQLDVKVGAINTTPVSGPDVSFGSSQFALRRRADGGYTVGNYFARADIVPNSFRYATRFAASVRQPDLSLRLGKRFFEELFRRTVKPGRSGPFERQRTLDPELWFDTQAMFNRISEMFPFLATAQIKERWAAHIDVTPDSLPVIDELTAVPGLFMCSGFSGHGFGIAPGAGTLMADLVTGAKPIVDPAAFSLKRFFKN</sequence>
<gene>
    <name evidence="4" type="ORF">K8W20_16605</name>
</gene>
<dbReference type="GO" id="GO:0008718">
    <property type="term" value="F:D-amino-acid dehydrogenase activity"/>
    <property type="evidence" value="ECO:0007669"/>
    <property type="project" value="TreeGrafter"/>
</dbReference>
<reference evidence="4" key="1">
    <citation type="journal article" date="2021" name="PeerJ">
        <title>Extensive microbial diversity within the chicken gut microbiome revealed by metagenomics and culture.</title>
        <authorList>
            <person name="Gilroy R."/>
            <person name="Ravi A."/>
            <person name="Getino M."/>
            <person name="Pursley I."/>
            <person name="Horton D.L."/>
            <person name="Alikhan N.F."/>
            <person name="Baker D."/>
            <person name="Gharbi K."/>
            <person name="Hall N."/>
            <person name="Watson M."/>
            <person name="Adriaenssens E.M."/>
            <person name="Foster-Nyarko E."/>
            <person name="Jarju S."/>
            <person name="Secka A."/>
            <person name="Antonio M."/>
            <person name="Oren A."/>
            <person name="Chaudhuri R.R."/>
            <person name="La Ragione R."/>
            <person name="Hildebrand F."/>
            <person name="Pallen M.J."/>
        </authorList>
    </citation>
    <scope>NUCLEOTIDE SEQUENCE</scope>
    <source>
        <strain evidence="4">ChiSjej2B20-17149</strain>
    </source>
</reference>
<dbReference type="GO" id="GO:0005886">
    <property type="term" value="C:plasma membrane"/>
    <property type="evidence" value="ECO:0007669"/>
    <property type="project" value="TreeGrafter"/>
</dbReference>
<name>A0A921NK89_9PSED</name>
<proteinExistence type="inferred from homology"/>
<evidence type="ECO:0000313" key="4">
    <source>
        <dbReference type="EMBL" id="HJH20321.1"/>
    </source>
</evidence>
<comment type="caution">
    <text evidence="4">The sequence shown here is derived from an EMBL/GenBank/DDBJ whole genome shotgun (WGS) entry which is preliminary data.</text>
</comment>
<dbReference type="Proteomes" id="UP000752172">
    <property type="component" value="Unassembled WGS sequence"/>
</dbReference>
<dbReference type="PANTHER" id="PTHR13847:SF280">
    <property type="entry name" value="D-AMINO ACID DEHYDROGENASE"/>
    <property type="match status" value="1"/>
</dbReference>